<keyword evidence="8" id="KW-1185">Reference proteome</keyword>
<feature type="transmembrane region" description="Helical" evidence="6">
    <location>
        <begin position="30"/>
        <end position="51"/>
    </location>
</feature>
<evidence type="ECO:0000256" key="4">
    <source>
        <dbReference type="ARBA" id="ARBA00022989"/>
    </source>
</evidence>
<comment type="subcellular location">
    <subcellularLocation>
        <location evidence="1">Cell membrane</location>
        <topology evidence="1">Multi-pass membrane protein</topology>
    </subcellularLocation>
</comment>
<dbReference type="InterPro" id="IPR005538">
    <property type="entry name" value="LrgA/CidA"/>
</dbReference>
<keyword evidence="3 6" id="KW-0812">Transmembrane</keyword>
<protein>
    <submittedName>
        <fullName evidence="7">CidA/LrgA family protein</fullName>
    </submittedName>
</protein>
<evidence type="ECO:0000256" key="3">
    <source>
        <dbReference type="ARBA" id="ARBA00022692"/>
    </source>
</evidence>
<dbReference type="NCBIfam" id="NF002460">
    <property type="entry name" value="PRK01658.1"/>
    <property type="match status" value="1"/>
</dbReference>
<feature type="transmembrane region" description="Helical" evidence="6">
    <location>
        <begin position="90"/>
        <end position="116"/>
    </location>
</feature>
<sequence>MFKVIQIIIQIGLLSLFYLVGDWMQSVFNLVVPGSVIGMLLLFLFLSTGILKTSWIEAGTKLIINNLAFFFIPVTVGVLEYYDIFAGKGILLVAITLGSTILVMTCGGLISQWLVVRGELKNE</sequence>
<keyword evidence="5 6" id="KW-0472">Membrane</keyword>
<dbReference type="EMBL" id="JACWEZ010000007">
    <property type="protein sequence ID" value="MBD1223551.1"/>
    <property type="molecule type" value="Genomic_DNA"/>
</dbReference>
<reference evidence="7 8" key="1">
    <citation type="submission" date="2020-09" db="EMBL/GenBank/DDBJ databases">
        <title>Draft Genome Sequences of Oil-Oxidizing Bacteria Halomonas titanicae, Marinobacter lutaoensis, and Virgibacillus halodenitrificans Isolated from Highly Saline Environments.</title>
        <authorList>
            <person name="Grouzdev D.S."/>
            <person name="Sokolova D.S."/>
            <person name="Semenova E.M."/>
            <person name="Borzenkov I.A."/>
            <person name="Bidzhieva S.K."/>
            <person name="Poltaraus A.B."/>
            <person name="Nazina T.N."/>
        </authorList>
    </citation>
    <scope>NUCLEOTIDE SEQUENCE [LARGE SCALE GENOMIC DNA]</scope>
    <source>
        <strain evidence="7 8">VKM B-3472D</strain>
    </source>
</reference>
<proteinExistence type="predicted"/>
<organism evidence="7 8">
    <name type="scientific">Virgibacillus halodenitrificans</name>
    <name type="common">Bacillus halodenitrificans</name>
    <dbReference type="NCBI Taxonomy" id="1482"/>
    <lineage>
        <taxon>Bacteria</taxon>
        <taxon>Bacillati</taxon>
        <taxon>Bacillota</taxon>
        <taxon>Bacilli</taxon>
        <taxon>Bacillales</taxon>
        <taxon>Bacillaceae</taxon>
        <taxon>Virgibacillus</taxon>
    </lineage>
</organism>
<evidence type="ECO:0000256" key="6">
    <source>
        <dbReference type="SAM" id="Phobius"/>
    </source>
</evidence>
<dbReference type="Proteomes" id="UP000621631">
    <property type="component" value="Unassembled WGS sequence"/>
</dbReference>
<accession>A0ABR7VQE4</accession>
<keyword evidence="2" id="KW-1003">Cell membrane</keyword>
<evidence type="ECO:0000313" key="7">
    <source>
        <dbReference type="EMBL" id="MBD1223551.1"/>
    </source>
</evidence>
<keyword evidence="4 6" id="KW-1133">Transmembrane helix</keyword>
<dbReference type="PANTHER" id="PTHR33931:SF2">
    <property type="entry name" value="HOLIN-LIKE PROTEIN CIDA"/>
    <property type="match status" value="1"/>
</dbReference>
<feature type="transmembrane region" description="Helical" evidence="6">
    <location>
        <begin position="7"/>
        <end position="24"/>
    </location>
</feature>
<gene>
    <name evidence="7" type="ORF">IC602_13175</name>
</gene>
<name>A0ABR7VQE4_VIRHA</name>
<evidence type="ECO:0000313" key="8">
    <source>
        <dbReference type="Proteomes" id="UP000621631"/>
    </source>
</evidence>
<dbReference type="RefSeq" id="WP_189778555.1">
    <property type="nucleotide sequence ID" value="NZ_CP090006.1"/>
</dbReference>
<evidence type="ECO:0000256" key="5">
    <source>
        <dbReference type="ARBA" id="ARBA00023136"/>
    </source>
</evidence>
<evidence type="ECO:0000256" key="1">
    <source>
        <dbReference type="ARBA" id="ARBA00004651"/>
    </source>
</evidence>
<dbReference type="PANTHER" id="PTHR33931">
    <property type="entry name" value="HOLIN-LIKE PROTEIN CIDA-RELATED"/>
    <property type="match status" value="1"/>
</dbReference>
<dbReference type="Pfam" id="PF03788">
    <property type="entry name" value="LrgA"/>
    <property type="match status" value="1"/>
</dbReference>
<evidence type="ECO:0000256" key="2">
    <source>
        <dbReference type="ARBA" id="ARBA00022475"/>
    </source>
</evidence>
<comment type="caution">
    <text evidence="7">The sequence shown here is derived from an EMBL/GenBank/DDBJ whole genome shotgun (WGS) entry which is preliminary data.</text>
</comment>
<feature type="transmembrane region" description="Helical" evidence="6">
    <location>
        <begin position="63"/>
        <end position="84"/>
    </location>
</feature>